<dbReference type="PANTHER" id="PTHR30055">
    <property type="entry name" value="HTH-TYPE TRANSCRIPTIONAL REGULATOR RUTR"/>
    <property type="match status" value="1"/>
</dbReference>
<accession>A0A7Y9LNR5</accession>
<dbReference type="Gene3D" id="1.10.357.10">
    <property type="entry name" value="Tetracycline Repressor, domain 2"/>
    <property type="match status" value="1"/>
</dbReference>
<name>A0A7Y9LNR5_9BURK</name>
<dbReference type="AlphaFoldDB" id="A0A7Y9LNR5"/>
<evidence type="ECO:0000313" key="4">
    <source>
        <dbReference type="EMBL" id="NYE83488.1"/>
    </source>
</evidence>
<feature type="domain" description="HTH tetR-type" evidence="3">
    <location>
        <begin position="7"/>
        <end position="68"/>
    </location>
</feature>
<reference evidence="4 5" key="1">
    <citation type="submission" date="2020-07" db="EMBL/GenBank/DDBJ databases">
        <title>Genomic Encyclopedia of Type Strains, Phase IV (KMG-V): Genome sequencing to study the core and pangenomes of soil and plant-associated prokaryotes.</title>
        <authorList>
            <person name="Whitman W."/>
        </authorList>
    </citation>
    <scope>NUCLEOTIDE SEQUENCE [LARGE SCALE GENOMIC DNA]</scope>
    <source>
        <strain evidence="4 5">SAS40</strain>
    </source>
</reference>
<evidence type="ECO:0000256" key="1">
    <source>
        <dbReference type="ARBA" id="ARBA00023125"/>
    </source>
</evidence>
<sequence>MIPDSAPDTPTLLMDAAEALFAERGIDHVSMREIVRASGQKNLSAAHYHFGSRESLVVAVLERRLRDIDRGRHARLDRLEASGLAHDLHELTHACIAELCDTVADAPWGAQHVLVASQAMLNPKWTYEAVVDPACFSAMIRLEQMARSLAPNMPDSCYLLRMRMLQDQILHVVARWVHQHGAVTDTNAVQYRYMVKHLTAFVTAGLGAQFG</sequence>
<organism evidence="4 5">
    <name type="scientific">Pigmentiphaga litoralis</name>
    <dbReference type="NCBI Taxonomy" id="516702"/>
    <lineage>
        <taxon>Bacteria</taxon>
        <taxon>Pseudomonadati</taxon>
        <taxon>Pseudomonadota</taxon>
        <taxon>Betaproteobacteria</taxon>
        <taxon>Burkholderiales</taxon>
        <taxon>Alcaligenaceae</taxon>
        <taxon>Pigmentiphaga</taxon>
    </lineage>
</organism>
<dbReference type="InterPro" id="IPR009057">
    <property type="entry name" value="Homeodomain-like_sf"/>
</dbReference>
<dbReference type="RefSeq" id="WP_179587184.1">
    <property type="nucleotide sequence ID" value="NZ_JACBYR010000001.1"/>
</dbReference>
<feature type="DNA-binding region" description="H-T-H motif" evidence="2">
    <location>
        <begin position="31"/>
        <end position="50"/>
    </location>
</feature>
<keyword evidence="1 2" id="KW-0238">DNA-binding</keyword>
<dbReference type="PANTHER" id="PTHR30055:SF235">
    <property type="entry name" value="TRANSCRIPTIONAL REGULATORY PROTEIN"/>
    <property type="match status" value="1"/>
</dbReference>
<dbReference type="InterPro" id="IPR001647">
    <property type="entry name" value="HTH_TetR"/>
</dbReference>
<dbReference type="Proteomes" id="UP000542125">
    <property type="component" value="Unassembled WGS sequence"/>
</dbReference>
<protein>
    <submittedName>
        <fullName evidence="4">AcrR family transcriptional regulator</fullName>
    </submittedName>
</protein>
<evidence type="ECO:0000259" key="3">
    <source>
        <dbReference type="PROSITE" id="PS50977"/>
    </source>
</evidence>
<gene>
    <name evidence="4" type="ORF">FHW18_002759</name>
</gene>
<dbReference type="GO" id="GO:0003700">
    <property type="term" value="F:DNA-binding transcription factor activity"/>
    <property type="evidence" value="ECO:0007669"/>
    <property type="project" value="TreeGrafter"/>
</dbReference>
<dbReference type="Pfam" id="PF00440">
    <property type="entry name" value="TetR_N"/>
    <property type="match status" value="1"/>
</dbReference>
<evidence type="ECO:0000256" key="2">
    <source>
        <dbReference type="PROSITE-ProRule" id="PRU00335"/>
    </source>
</evidence>
<dbReference type="GO" id="GO:0000976">
    <property type="term" value="F:transcription cis-regulatory region binding"/>
    <property type="evidence" value="ECO:0007669"/>
    <property type="project" value="TreeGrafter"/>
</dbReference>
<dbReference type="InterPro" id="IPR050109">
    <property type="entry name" value="HTH-type_TetR-like_transc_reg"/>
</dbReference>
<dbReference type="PROSITE" id="PS50977">
    <property type="entry name" value="HTH_TETR_2"/>
    <property type="match status" value="1"/>
</dbReference>
<dbReference type="SUPFAM" id="SSF46689">
    <property type="entry name" value="Homeodomain-like"/>
    <property type="match status" value="1"/>
</dbReference>
<proteinExistence type="predicted"/>
<evidence type="ECO:0000313" key="5">
    <source>
        <dbReference type="Proteomes" id="UP000542125"/>
    </source>
</evidence>
<keyword evidence="5" id="KW-1185">Reference proteome</keyword>
<comment type="caution">
    <text evidence="4">The sequence shown here is derived from an EMBL/GenBank/DDBJ whole genome shotgun (WGS) entry which is preliminary data.</text>
</comment>
<dbReference type="EMBL" id="JACBYR010000001">
    <property type="protein sequence ID" value="NYE83488.1"/>
    <property type="molecule type" value="Genomic_DNA"/>
</dbReference>